<proteinExistence type="predicted"/>
<accession>A0A1Y2C4N6</accession>
<name>A0A1Y2C4N6_9FUNG</name>
<sequence>MNADLFSADALQILTGSSQYTDVAIWWFVSQVIPTQIEVIQGICALNLPPPYILLLLQIMSRTFFLQKEIVTEMKVCLSTLGNVQPLMQVTQQIVCENFNPFTPKCGAYFVSLDTKGKSDLIATICGAISSTRVPRAQIQQTLDYYQSLTPFDSALRGAVDYSCDSGPALCSTDPSSPRNIDWFNKQPIQPQIQCTLNLCANQTFSTPNLADIFNLMDTSHNLVTQSYESSCLKIRDMDETRIFVNFYPNMSALPVQMWFSLSSPENQVHFIDSLYKGTYLSAYHRFPILNLSQLNATSNALILFLMSTNSGSVDAIAQRVSDWNSLFEAYTLPQL</sequence>
<dbReference type="EMBL" id="MCGO01000032">
    <property type="protein sequence ID" value="ORY41285.1"/>
    <property type="molecule type" value="Genomic_DNA"/>
</dbReference>
<evidence type="ECO:0000313" key="2">
    <source>
        <dbReference type="Proteomes" id="UP000193642"/>
    </source>
</evidence>
<protein>
    <submittedName>
        <fullName evidence="1">Uncharacterized protein</fullName>
    </submittedName>
</protein>
<organism evidence="1 2">
    <name type="scientific">Rhizoclosmatium globosum</name>
    <dbReference type="NCBI Taxonomy" id="329046"/>
    <lineage>
        <taxon>Eukaryota</taxon>
        <taxon>Fungi</taxon>
        <taxon>Fungi incertae sedis</taxon>
        <taxon>Chytridiomycota</taxon>
        <taxon>Chytridiomycota incertae sedis</taxon>
        <taxon>Chytridiomycetes</taxon>
        <taxon>Chytridiales</taxon>
        <taxon>Chytriomycetaceae</taxon>
        <taxon>Rhizoclosmatium</taxon>
    </lineage>
</organism>
<reference evidence="1 2" key="1">
    <citation type="submission" date="2016-07" db="EMBL/GenBank/DDBJ databases">
        <title>Pervasive Adenine N6-methylation of Active Genes in Fungi.</title>
        <authorList>
            <consortium name="DOE Joint Genome Institute"/>
            <person name="Mondo S.J."/>
            <person name="Dannebaum R.O."/>
            <person name="Kuo R.C."/>
            <person name="Labutti K."/>
            <person name="Haridas S."/>
            <person name="Kuo A."/>
            <person name="Salamov A."/>
            <person name="Ahrendt S.R."/>
            <person name="Lipzen A."/>
            <person name="Sullivan W."/>
            <person name="Andreopoulos W.B."/>
            <person name="Clum A."/>
            <person name="Lindquist E."/>
            <person name="Daum C."/>
            <person name="Ramamoorthy G.K."/>
            <person name="Gryganskyi A."/>
            <person name="Culley D."/>
            <person name="Magnuson J.K."/>
            <person name="James T.Y."/>
            <person name="O'Malley M.A."/>
            <person name="Stajich J.E."/>
            <person name="Spatafora J.W."/>
            <person name="Visel A."/>
            <person name="Grigoriev I.V."/>
        </authorList>
    </citation>
    <scope>NUCLEOTIDE SEQUENCE [LARGE SCALE GENOMIC DNA]</scope>
    <source>
        <strain evidence="1 2">JEL800</strain>
    </source>
</reference>
<comment type="caution">
    <text evidence="1">The sequence shown here is derived from an EMBL/GenBank/DDBJ whole genome shotgun (WGS) entry which is preliminary data.</text>
</comment>
<keyword evidence="2" id="KW-1185">Reference proteome</keyword>
<dbReference type="AlphaFoldDB" id="A0A1Y2C4N6"/>
<gene>
    <name evidence="1" type="ORF">BCR33DRAFT_852293</name>
</gene>
<dbReference type="Proteomes" id="UP000193642">
    <property type="component" value="Unassembled WGS sequence"/>
</dbReference>
<evidence type="ECO:0000313" key="1">
    <source>
        <dbReference type="EMBL" id="ORY41285.1"/>
    </source>
</evidence>